<reference evidence="1" key="1">
    <citation type="submission" date="2022-02" db="EMBL/GenBank/DDBJ databases">
        <title>Fredinandcohnia quinoae sp. nov. isolated from Chenopodium quinoa seeds.</title>
        <authorList>
            <person name="Saati-Santamaria Z."/>
            <person name="Flores-Felix J.D."/>
            <person name="Igual J.M."/>
            <person name="Velazquez E."/>
            <person name="Garcia-Fraile P."/>
            <person name="Martinez-Molina E."/>
        </authorList>
    </citation>
    <scope>NUCLEOTIDE SEQUENCE</scope>
    <source>
        <strain evidence="1">SECRCQ15</strain>
    </source>
</reference>
<accession>A0AAW5E7J6</accession>
<evidence type="ECO:0000313" key="2">
    <source>
        <dbReference type="Proteomes" id="UP001431131"/>
    </source>
</evidence>
<dbReference type="Proteomes" id="UP001431131">
    <property type="component" value="Unassembled WGS sequence"/>
</dbReference>
<dbReference type="RefSeq" id="WP_240253437.1">
    <property type="nucleotide sequence ID" value="NZ_JAKTTI010000005.1"/>
</dbReference>
<evidence type="ECO:0008006" key="3">
    <source>
        <dbReference type="Google" id="ProtNLM"/>
    </source>
</evidence>
<keyword evidence="2" id="KW-1185">Reference proteome</keyword>
<organism evidence="1 2">
    <name type="scientific">Fredinandcohnia quinoae</name>
    <dbReference type="NCBI Taxonomy" id="2918902"/>
    <lineage>
        <taxon>Bacteria</taxon>
        <taxon>Bacillati</taxon>
        <taxon>Bacillota</taxon>
        <taxon>Bacilli</taxon>
        <taxon>Bacillales</taxon>
        <taxon>Bacillaceae</taxon>
        <taxon>Fredinandcohnia</taxon>
    </lineage>
</organism>
<name>A0AAW5E7J6_9BACI</name>
<comment type="caution">
    <text evidence="1">The sequence shown here is derived from an EMBL/GenBank/DDBJ whole genome shotgun (WGS) entry which is preliminary data.</text>
</comment>
<sequence>MKLTIKFLIIISTIFLLSGCLYPEERLKQNEIPYKDQLATVQSAVDQYQKESNGLLPIKTRDMETPIYQKYPIDFKKISPKYMAEPPGNAYESGGVYIYVLVDVETNPTVKLLDLKITEEIRDLNLRVDIYKSSNEYPPFKDKIDTSVFTLDYKKLGYKEEPFVVSPFTGKNLPLVISNTGEIFIDYRMDLYEYLNKYESKYNKGDDIRDILVNNSMFVPTNSLSYTIDNNNEPIFLIK</sequence>
<dbReference type="AlphaFoldDB" id="A0AAW5E7J6"/>
<gene>
    <name evidence="1" type="ORF">MJG50_05425</name>
</gene>
<evidence type="ECO:0000313" key="1">
    <source>
        <dbReference type="EMBL" id="MCH1624759.1"/>
    </source>
</evidence>
<proteinExistence type="predicted"/>
<dbReference type="PROSITE" id="PS51257">
    <property type="entry name" value="PROKAR_LIPOPROTEIN"/>
    <property type="match status" value="1"/>
</dbReference>
<dbReference type="EMBL" id="JAKTTI010000005">
    <property type="protein sequence ID" value="MCH1624759.1"/>
    <property type="molecule type" value="Genomic_DNA"/>
</dbReference>
<protein>
    <recommendedName>
        <fullName evidence="3">Lipoprotein</fullName>
    </recommendedName>
</protein>